<accession>A0A8H8DAK2</accession>
<evidence type="ECO:0000256" key="8">
    <source>
        <dbReference type="ARBA" id="ARBA00023136"/>
    </source>
</evidence>
<keyword evidence="5" id="KW-0999">Mitochondrion inner membrane</keyword>
<reference evidence="9 10" key="1">
    <citation type="submission" date="2020-12" db="EMBL/GenBank/DDBJ databases">
        <title>Effect of drift, selection, and recombination on the evolution of hybrid genomes in Candida yeast pathogens.</title>
        <authorList>
            <person name="Mixao V."/>
            <person name="Ksiezopolska E."/>
            <person name="Saus E."/>
            <person name="Boekhout T."/>
            <person name="Gacser A."/>
            <person name="Gabaldon T."/>
        </authorList>
    </citation>
    <scope>NUCLEOTIDE SEQUENCE [LARGE SCALE GENOMIC DNA]</scope>
    <source>
        <strain evidence="9 10">BP57</strain>
    </source>
</reference>
<proteinExistence type="inferred from homology"/>
<dbReference type="PANTHER" id="PTHR12653:SF0">
    <property type="entry name" value="NADH DEHYDROGENASE [UBIQUINONE] 1 ALPHA SUBCOMPLEX SUBUNIT 5"/>
    <property type="match status" value="1"/>
</dbReference>
<evidence type="ECO:0000313" key="10">
    <source>
        <dbReference type="Proteomes" id="UP000669133"/>
    </source>
</evidence>
<keyword evidence="3" id="KW-0813">Transport</keyword>
<comment type="subcellular location">
    <subcellularLocation>
        <location evidence="1">Mitochondrion inner membrane</location>
        <topology evidence="1">Peripheral membrane protein</topology>
        <orientation evidence="1">Matrix side</orientation>
    </subcellularLocation>
</comment>
<dbReference type="GO" id="GO:0022904">
    <property type="term" value="P:respiratory electron transport chain"/>
    <property type="evidence" value="ECO:0007669"/>
    <property type="project" value="InterPro"/>
</dbReference>
<dbReference type="EMBL" id="JAEOAQ010000008">
    <property type="protein sequence ID" value="KAG5416826.1"/>
    <property type="molecule type" value="Genomic_DNA"/>
</dbReference>
<evidence type="ECO:0000256" key="1">
    <source>
        <dbReference type="ARBA" id="ARBA00004443"/>
    </source>
</evidence>
<dbReference type="InterPro" id="IPR006806">
    <property type="entry name" value="NDUFA5"/>
</dbReference>
<evidence type="ECO:0000256" key="3">
    <source>
        <dbReference type="ARBA" id="ARBA00022448"/>
    </source>
</evidence>
<comment type="caution">
    <text evidence="9">The sequence shown here is derived from an EMBL/GenBank/DDBJ whole genome shotgun (WGS) entry which is preliminary data.</text>
</comment>
<sequence length="139" mass="16055">MRFTSVLRQVPKLKLSEVIVRAGEGLPTGITGIYKHPNPRPALVTLYHEQLKVLNDKFPKDSVYRQSVEQLTKNRLKVVEEEEITENIENRIGNGLVEELVIQAAEELNLSHEMSALKCWEELEEKPLDDQWVYFGKKI</sequence>
<keyword evidence="10" id="KW-1185">Reference proteome</keyword>
<keyword evidence="8" id="KW-0472">Membrane</keyword>
<evidence type="ECO:0000256" key="6">
    <source>
        <dbReference type="ARBA" id="ARBA00022982"/>
    </source>
</evidence>
<keyword evidence="6" id="KW-0249">Electron transport</keyword>
<dbReference type="Pfam" id="PF04716">
    <property type="entry name" value="ETC_C1_NDUFA5"/>
    <property type="match status" value="1"/>
</dbReference>
<evidence type="ECO:0000313" key="9">
    <source>
        <dbReference type="EMBL" id="KAG5416826.1"/>
    </source>
</evidence>
<organism evidence="9 10">
    <name type="scientific">Candida metapsilosis</name>
    <dbReference type="NCBI Taxonomy" id="273372"/>
    <lineage>
        <taxon>Eukaryota</taxon>
        <taxon>Fungi</taxon>
        <taxon>Dikarya</taxon>
        <taxon>Ascomycota</taxon>
        <taxon>Saccharomycotina</taxon>
        <taxon>Pichiomycetes</taxon>
        <taxon>Debaryomycetaceae</taxon>
        <taxon>Candida/Lodderomyces clade</taxon>
        <taxon>Candida</taxon>
    </lineage>
</organism>
<dbReference type="GO" id="GO:0005743">
    <property type="term" value="C:mitochondrial inner membrane"/>
    <property type="evidence" value="ECO:0007669"/>
    <property type="project" value="UniProtKB-SubCell"/>
</dbReference>
<evidence type="ECO:0000256" key="5">
    <source>
        <dbReference type="ARBA" id="ARBA00022792"/>
    </source>
</evidence>
<evidence type="ECO:0000256" key="2">
    <source>
        <dbReference type="ARBA" id="ARBA00010261"/>
    </source>
</evidence>
<dbReference type="GeneID" id="93654185"/>
<dbReference type="Proteomes" id="UP000669133">
    <property type="component" value="Unassembled WGS sequence"/>
</dbReference>
<dbReference type="PANTHER" id="PTHR12653">
    <property type="entry name" value="NADH-UBIQUINONE OXIDOREDUCTASE 13 KD-B SUBUNIT"/>
    <property type="match status" value="1"/>
</dbReference>
<gene>
    <name evidence="9" type="ORF">I9W82_005556</name>
</gene>
<protein>
    <submittedName>
        <fullName evidence="9">Uncharacterized protein</fullName>
    </submittedName>
</protein>
<keyword evidence="7" id="KW-0496">Mitochondrion</keyword>
<evidence type="ECO:0000256" key="7">
    <source>
        <dbReference type="ARBA" id="ARBA00023128"/>
    </source>
</evidence>
<dbReference type="RefSeq" id="XP_067545942.1">
    <property type="nucleotide sequence ID" value="XM_067694745.1"/>
</dbReference>
<keyword evidence="4" id="KW-0679">Respiratory chain</keyword>
<name>A0A8H8DAK2_9ASCO</name>
<evidence type="ECO:0000256" key="4">
    <source>
        <dbReference type="ARBA" id="ARBA00022660"/>
    </source>
</evidence>
<dbReference type="OrthoDB" id="286811at2759"/>
<comment type="similarity">
    <text evidence="2">Belongs to the complex I NDUFA5 subunit family.</text>
</comment>
<dbReference type="AlphaFoldDB" id="A0A8H8DAK2"/>